<feature type="compositionally biased region" description="Basic and acidic residues" evidence="3">
    <location>
        <begin position="135"/>
        <end position="161"/>
    </location>
</feature>
<dbReference type="EMBL" id="MU006788">
    <property type="protein sequence ID" value="KAF2638779.1"/>
    <property type="molecule type" value="Genomic_DNA"/>
</dbReference>
<dbReference type="PANTHER" id="PTHR35603">
    <property type="match status" value="1"/>
</dbReference>
<feature type="compositionally biased region" description="Basic and acidic residues" evidence="3">
    <location>
        <begin position="309"/>
        <end position="323"/>
    </location>
</feature>
<name>A0A6A6RT59_9PLEO</name>
<feature type="region of interest" description="Disordered" evidence="3">
    <location>
        <begin position="382"/>
        <end position="411"/>
    </location>
</feature>
<organism evidence="4 5">
    <name type="scientific">Massarina eburnea CBS 473.64</name>
    <dbReference type="NCBI Taxonomy" id="1395130"/>
    <lineage>
        <taxon>Eukaryota</taxon>
        <taxon>Fungi</taxon>
        <taxon>Dikarya</taxon>
        <taxon>Ascomycota</taxon>
        <taxon>Pezizomycotina</taxon>
        <taxon>Dothideomycetes</taxon>
        <taxon>Pleosporomycetidae</taxon>
        <taxon>Pleosporales</taxon>
        <taxon>Massarineae</taxon>
        <taxon>Massarinaceae</taxon>
        <taxon>Massarina</taxon>
    </lineage>
</organism>
<feature type="compositionally biased region" description="Basic and acidic residues" evidence="3">
    <location>
        <begin position="258"/>
        <end position="294"/>
    </location>
</feature>
<feature type="compositionally biased region" description="Basic residues" evidence="3">
    <location>
        <begin position="324"/>
        <end position="335"/>
    </location>
</feature>
<evidence type="ECO:0000256" key="2">
    <source>
        <dbReference type="ARBA" id="ARBA00023136"/>
    </source>
</evidence>
<feature type="region of interest" description="Disordered" evidence="3">
    <location>
        <begin position="38"/>
        <end position="196"/>
    </location>
</feature>
<keyword evidence="2" id="KW-0472">Membrane</keyword>
<evidence type="ECO:0000256" key="3">
    <source>
        <dbReference type="SAM" id="MobiDB-lite"/>
    </source>
</evidence>
<comment type="subcellular location">
    <subcellularLocation>
        <location evidence="1">Membrane</location>
    </subcellularLocation>
</comment>
<dbReference type="Proteomes" id="UP000799753">
    <property type="component" value="Unassembled WGS sequence"/>
</dbReference>
<feature type="compositionally biased region" description="Basic and acidic residues" evidence="3">
    <location>
        <begin position="59"/>
        <end position="75"/>
    </location>
</feature>
<feature type="compositionally biased region" description="Basic and acidic residues" evidence="3">
    <location>
        <begin position="175"/>
        <end position="196"/>
    </location>
</feature>
<evidence type="ECO:0000313" key="4">
    <source>
        <dbReference type="EMBL" id="KAF2638779.1"/>
    </source>
</evidence>
<feature type="compositionally biased region" description="Basic and acidic residues" evidence="3">
    <location>
        <begin position="221"/>
        <end position="237"/>
    </location>
</feature>
<keyword evidence="5" id="KW-1185">Reference proteome</keyword>
<evidence type="ECO:0000313" key="5">
    <source>
        <dbReference type="Proteomes" id="UP000799753"/>
    </source>
</evidence>
<protein>
    <recommendedName>
        <fullName evidence="6">Glycine zipper 2TM domain-containing protein</fullName>
    </recommendedName>
</protein>
<proteinExistence type="predicted"/>
<reference evidence="4" key="1">
    <citation type="journal article" date="2020" name="Stud. Mycol.">
        <title>101 Dothideomycetes genomes: a test case for predicting lifestyles and emergence of pathogens.</title>
        <authorList>
            <person name="Haridas S."/>
            <person name="Albert R."/>
            <person name="Binder M."/>
            <person name="Bloem J."/>
            <person name="Labutti K."/>
            <person name="Salamov A."/>
            <person name="Andreopoulos B."/>
            <person name="Baker S."/>
            <person name="Barry K."/>
            <person name="Bills G."/>
            <person name="Bluhm B."/>
            <person name="Cannon C."/>
            <person name="Castanera R."/>
            <person name="Culley D."/>
            <person name="Daum C."/>
            <person name="Ezra D."/>
            <person name="Gonzalez J."/>
            <person name="Henrissat B."/>
            <person name="Kuo A."/>
            <person name="Liang C."/>
            <person name="Lipzen A."/>
            <person name="Lutzoni F."/>
            <person name="Magnuson J."/>
            <person name="Mondo S."/>
            <person name="Nolan M."/>
            <person name="Ohm R."/>
            <person name="Pangilinan J."/>
            <person name="Park H.-J."/>
            <person name="Ramirez L."/>
            <person name="Alfaro M."/>
            <person name="Sun H."/>
            <person name="Tritt A."/>
            <person name="Yoshinaga Y."/>
            <person name="Zwiers L.-H."/>
            <person name="Turgeon B."/>
            <person name="Goodwin S."/>
            <person name="Spatafora J."/>
            <person name="Crous P."/>
            <person name="Grigoriev I."/>
        </authorList>
    </citation>
    <scope>NUCLEOTIDE SEQUENCE</scope>
    <source>
        <strain evidence="4">CBS 473.64</strain>
    </source>
</reference>
<dbReference type="InterPro" id="IPR051407">
    <property type="entry name" value="Bact_OM_lipoprot/Surf_antigen"/>
</dbReference>
<evidence type="ECO:0000256" key="1">
    <source>
        <dbReference type="ARBA" id="ARBA00004370"/>
    </source>
</evidence>
<feature type="compositionally biased region" description="Basic and acidic residues" evidence="3">
    <location>
        <begin position="382"/>
        <end position="404"/>
    </location>
</feature>
<accession>A0A6A6RT59</accession>
<dbReference type="GO" id="GO:0016020">
    <property type="term" value="C:membrane"/>
    <property type="evidence" value="ECO:0007669"/>
    <property type="project" value="UniProtKB-SubCell"/>
</dbReference>
<dbReference type="PANTHER" id="PTHR35603:SF2">
    <property type="entry name" value="OUTER MEMBRANE LIPOPROTEIN"/>
    <property type="match status" value="1"/>
</dbReference>
<sequence>MGDAYEDLVELGFEGVDKFATKFHDPIAGFVGHHATKWRGAKNKNNHEENLPPLPRGSHAKESAREVSPEDRGRDISPAPTPPPDFPSEQGAAHRHVHLESDRRSIYSDSDSNLDRKQYPPSTPARQRSPPSRRARFEQDDRSRYSDSESEFGKKDRENRENGNMYETYAVSGRRVGDWRDDDRNSGPEDVYEKDVEEKAYYGFTRDGRRVLVRDREVIRSHSREDDWRDRGRDDAYTKNVEQRAYYNSPTDRGALAVRRDVSRGDELVARAPDPRQYGHEERYERYEESERAVRGRPRPSRRPSSWDPPRRRSAERRWESPPRRPRSKSPNHHRAVALVIGALAGGLAGSKLKKGEAVPNTVATVAGAVVGGIGAREAEKVYDRHKERRRDEEWQERRARQWQREQGYGR</sequence>
<feature type="region of interest" description="Disordered" evidence="3">
    <location>
        <begin position="221"/>
        <end position="335"/>
    </location>
</feature>
<dbReference type="AlphaFoldDB" id="A0A6A6RT59"/>
<dbReference type="OrthoDB" id="3801381at2759"/>
<evidence type="ECO:0008006" key="6">
    <source>
        <dbReference type="Google" id="ProtNLM"/>
    </source>
</evidence>
<gene>
    <name evidence="4" type="ORF">P280DRAFT_519647</name>
</gene>